<evidence type="ECO:0000313" key="2">
    <source>
        <dbReference type="Proteomes" id="UP000323824"/>
    </source>
</evidence>
<proteinExistence type="predicted"/>
<protein>
    <recommendedName>
        <fullName evidence="3">Flagellar protein FlgN</fullName>
    </recommendedName>
</protein>
<dbReference type="KEGG" id="sper:EW093_14270"/>
<reference evidence="1 2" key="1">
    <citation type="submission" date="2019-02" db="EMBL/GenBank/DDBJ databases">
        <authorList>
            <person name="Fomenkov A."/>
            <person name="Dubinina G."/>
            <person name="Grabovich M."/>
            <person name="Vincze T."/>
            <person name="Roberts R.J."/>
        </authorList>
    </citation>
    <scope>NUCLEOTIDE SEQUENCE [LARGE SCALE GENOMIC DNA]</scope>
    <source>
        <strain evidence="1 2">P</strain>
    </source>
</reference>
<name>A0A5C1QEJ6_9SPIO</name>
<dbReference type="RefSeq" id="WP_149569051.1">
    <property type="nucleotide sequence ID" value="NZ_CP035807.1"/>
</dbReference>
<organism evidence="1 2">
    <name type="scientific">Thiospirochaeta perfilievii</name>
    <dbReference type="NCBI Taxonomy" id="252967"/>
    <lineage>
        <taxon>Bacteria</taxon>
        <taxon>Pseudomonadati</taxon>
        <taxon>Spirochaetota</taxon>
        <taxon>Spirochaetia</taxon>
        <taxon>Spirochaetales</taxon>
        <taxon>Spirochaetaceae</taxon>
        <taxon>Thiospirochaeta</taxon>
    </lineage>
</organism>
<sequence>MNSDNFIDLKENMENQVTVFERVIHVNDFFKQSILDRDWGAINKNIDLLNELAFEVNRLDVERVDILISITKVINSKESENLLTLIHKSPKEMHESLFETFYKLKNAIIQVKGVFKGLDNYVQHRKEVSKEVIDILVKDAKGNVYSKPGRRDLDGQGFLVNKQL</sequence>
<dbReference type="EMBL" id="CP035807">
    <property type="protein sequence ID" value="QEN05817.1"/>
    <property type="molecule type" value="Genomic_DNA"/>
</dbReference>
<gene>
    <name evidence="1" type="ORF">EW093_14270</name>
</gene>
<evidence type="ECO:0008006" key="3">
    <source>
        <dbReference type="Google" id="ProtNLM"/>
    </source>
</evidence>
<evidence type="ECO:0000313" key="1">
    <source>
        <dbReference type="EMBL" id="QEN05817.1"/>
    </source>
</evidence>
<accession>A0A5C1QEJ6</accession>
<reference evidence="1 2" key="2">
    <citation type="submission" date="2019-09" db="EMBL/GenBank/DDBJ databases">
        <title>Complete Genome Sequence and Methylome Analysis of free living Spirochaetas.</title>
        <authorList>
            <person name="Leshcheva N."/>
            <person name="Mikheeva N."/>
        </authorList>
    </citation>
    <scope>NUCLEOTIDE SEQUENCE [LARGE SCALE GENOMIC DNA]</scope>
    <source>
        <strain evidence="1 2">P</strain>
    </source>
</reference>
<keyword evidence="2" id="KW-1185">Reference proteome</keyword>
<dbReference type="AlphaFoldDB" id="A0A5C1QEJ6"/>
<dbReference type="Proteomes" id="UP000323824">
    <property type="component" value="Chromosome"/>
</dbReference>